<dbReference type="EMBL" id="OX465085">
    <property type="protein sequence ID" value="CAI9301846.1"/>
    <property type="molecule type" value="Genomic_DNA"/>
</dbReference>
<accession>A0AA36A101</accession>
<dbReference type="AlphaFoldDB" id="A0AA36A101"/>
<sequence length="420" mass="47352">MNFEVHRHQTLISKANFYKLLGLSSSPDVVNPNSVVISCFISMFYQTGYNSDLSLLSKFEKSDLPFIWNALFTIFFKCLSERTVVWTQFTQSVNSNIKDSEISCAQFLSVVVCHALNNDKVPEIKDVVVIEILKMQTTTFVTSDPKNFNFICSIPEVMLDSVPLDNDIIKSYKEILNSGKPKQQRKPKYKQAVIDEDSNDQTHSNVIGEETFLNEDDIAHTSEVPLKTSELITTITTLKVSTLPASSDQTPHESDGYENISNEAIINFSQIQSPPLLKFIYEPQITLPFQILIFTNSIMNPSISQATLTTDTPPQVSIFELDKEYNRTSGIPENTSNMESNYNIGVTIFGTYIDFYSYFVSRIENDDDVGLSTPITRDKLKDLREVKTARKGNVSSASEKGKVNIALEEDDDMNPKLSEK</sequence>
<dbReference type="Proteomes" id="UP001177003">
    <property type="component" value="Chromosome 9"/>
</dbReference>
<evidence type="ECO:0000313" key="2">
    <source>
        <dbReference type="EMBL" id="CAI9301846.1"/>
    </source>
</evidence>
<proteinExistence type="predicted"/>
<keyword evidence="3" id="KW-1185">Reference proteome</keyword>
<name>A0AA36A101_LACSI</name>
<protein>
    <submittedName>
        <fullName evidence="2">Uncharacterized protein</fullName>
    </submittedName>
</protein>
<organism evidence="2 3">
    <name type="scientific">Lactuca saligna</name>
    <name type="common">Willowleaf lettuce</name>
    <dbReference type="NCBI Taxonomy" id="75948"/>
    <lineage>
        <taxon>Eukaryota</taxon>
        <taxon>Viridiplantae</taxon>
        <taxon>Streptophyta</taxon>
        <taxon>Embryophyta</taxon>
        <taxon>Tracheophyta</taxon>
        <taxon>Spermatophyta</taxon>
        <taxon>Magnoliopsida</taxon>
        <taxon>eudicotyledons</taxon>
        <taxon>Gunneridae</taxon>
        <taxon>Pentapetalae</taxon>
        <taxon>asterids</taxon>
        <taxon>campanulids</taxon>
        <taxon>Asterales</taxon>
        <taxon>Asteraceae</taxon>
        <taxon>Cichorioideae</taxon>
        <taxon>Cichorieae</taxon>
        <taxon>Lactucinae</taxon>
        <taxon>Lactuca</taxon>
    </lineage>
</organism>
<evidence type="ECO:0000313" key="3">
    <source>
        <dbReference type="Proteomes" id="UP001177003"/>
    </source>
</evidence>
<reference evidence="2" key="1">
    <citation type="submission" date="2023-04" db="EMBL/GenBank/DDBJ databases">
        <authorList>
            <person name="Vijverberg K."/>
            <person name="Xiong W."/>
            <person name="Schranz E."/>
        </authorList>
    </citation>
    <scope>NUCLEOTIDE SEQUENCE</scope>
</reference>
<feature type="region of interest" description="Disordered" evidence="1">
    <location>
        <begin position="388"/>
        <end position="420"/>
    </location>
</feature>
<evidence type="ECO:0000256" key="1">
    <source>
        <dbReference type="SAM" id="MobiDB-lite"/>
    </source>
</evidence>
<gene>
    <name evidence="2" type="ORF">LSALG_LOCUS40367</name>
</gene>